<gene>
    <name evidence="1" type="ORF">AK812_SmicGene24023</name>
</gene>
<comment type="caution">
    <text evidence="1">The sequence shown here is derived from an EMBL/GenBank/DDBJ whole genome shotgun (WGS) entry which is preliminary data.</text>
</comment>
<name>A0A1Q9DFP3_SYMMI</name>
<dbReference type="Proteomes" id="UP000186817">
    <property type="component" value="Unassembled WGS sequence"/>
</dbReference>
<evidence type="ECO:0000313" key="2">
    <source>
        <dbReference type="Proteomes" id="UP000186817"/>
    </source>
</evidence>
<dbReference type="AlphaFoldDB" id="A0A1Q9DFP3"/>
<reference evidence="1 2" key="1">
    <citation type="submission" date="2016-02" db="EMBL/GenBank/DDBJ databases">
        <title>Genome analysis of coral dinoflagellate symbionts highlights evolutionary adaptations to a symbiotic lifestyle.</title>
        <authorList>
            <person name="Aranda M."/>
            <person name="Li Y."/>
            <person name="Liew Y.J."/>
            <person name="Baumgarten S."/>
            <person name="Simakov O."/>
            <person name="Wilson M."/>
            <person name="Piel J."/>
            <person name="Ashoor H."/>
            <person name="Bougouffa S."/>
            <person name="Bajic V.B."/>
            <person name="Ryu T."/>
            <person name="Ravasi T."/>
            <person name="Bayer T."/>
            <person name="Micklem G."/>
            <person name="Kim H."/>
            <person name="Bhak J."/>
            <person name="Lajeunesse T.C."/>
            <person name="Voolstra C.R."/>
        </authorList>
    </citation>
    <scope>NUCLEOTIDE SEQUENCE [LARGE SCALE GENOMIC DNA]</scope>
    <source>
        <strain evidence="1 2">CCMP2467</strain>
    </source>
</reference>
<proteinExistence type="predicted"/>
<dbReference type="EMBL" id="LSRX01000562">
    <property type="protein sequence ID" value="OLP93996.1"/>
    <property type="molecule type" value="Genomic_DNA"/>
</dbReference>
<organism evidence="1 2">
    <name type="scientific">Symbiodinium microadriaticum</name>
    <name type="common">Dinoflagellate</name>
    <name type="synonym">Zooxanthella microadriatica</name>
    <dbReference type="NCBI Taxonomy" id="2951"/>
    <lineage>
        <taxon>Eukaryota</taxon>
        <taxon>Sar</taxon>
        <taxon>Alveolata</taxon>
        <taxon>Dinophyceae</taxon>
        <taxon>Suessiales</taxon>
        <taxon>Symbiodiniaceae</taxon>
        <taxon>Symbiodinium</taxon>
    </lineage>
</organism>
<accession>A0A1Q9DFP3</accession>
<protein>
    <submittedName>
        <fullName evidence="1">Uncharacterized protein</fullName>
    </submittedName>
</protein>
<keyword evidence="2" id="KW-1185">Reference proteome</keyword>
<sequence>MPSHDNYHGDLERLFIRGTKKLDATVAGNNELYLLASLLCAISDVGGRRAEGMLSTTAAWMLQTMRKV</sequence>
<evidence type="ECO:0000313" key="1">
    <source>
        <dbReference type="EMBL" id="OLP93996.1"/>
    </source>
</evidence>